<sequence length="74" mass="7690">MHRATADELVDEQPELCRRSEGRVSGGGRRGGEGDVMTPLTPVGAADTTLSPPTNHTCHCTALHCTYGSAPADA</sequence>
<comment type="caution">
    <text evidence="2">The sequence shown here is derived from an EMBL/GenBank/DDBJ whole genome shotgun (WGS) entry which is preliminary data.</text>
</comment>
<evidence type="ECO:0000313" key="2">
    <source>
        <dbReference type="EMBL" id="RRT76616.1"/>
    </source>
</evidence>
<dbReference type="Proteomes" id="UP000287651">
    <property type="component" value="Unassembled WGS sequence"/>
</dbReference>
<protein>
    <submittedName>
        <fullName evidence="2">Uncharacterized protein</fullName>
    </submittedName>
</protein>
<evidence type="ECO:0000313" key="3">
    <source>
        <dbReference type="Proteomes" id="UP000287651"/>
    </source>
</evidence>
<dbReference type="AlphaFoldDB" id="A0A427AKB4"/>
<evidence type="ECO:0000256" key="1">
    <source>
        <dbReference type="SAM" id="MobiDB-lite"/>
    </source>
</evidence>
<gene>
    <name evidence="2" type="ORF">B296_00029830</name>
</gene>
<accession>A0A427AKB4</accession>
<name>A0A427AKB4_ENSVE</name>
<organism evidence="2 3">
    <name type="scientific">Ensete ventricosum</name>
    <name type="common">Abyssinian banana</name>
    <name type="synonym">Musa ensete</name>
    <dbReference type="NCBI Taxonomy" id="4639"/>
    <lineage>
        <taxon>Eukaryota</taxon>
        <taxon>Viridiplantae</taxon>
        <taxon>Streptophyta</taxon>
        <taxon>Embryophyta</taxon>
        <taxon>Tracheophyta</taxon>
        <taxon>Spermatophyta</taxon>
        <taxon>Magnoliopsida</taxon>
        <taxon>Liliopsida</taxon>
        <taxon>Zingiberales</taxon>
        <taxon>Musaceae</taxon>
        <taxon>Ensete</taxon>
    </lineage>
</organism>
<proteinExistence type="predicted"/>
<reference evidence="2 3" key="1">
    <citation type="journal article" date="2014" name="Agronomy (Basel)">
        <title>A Draft Genome Sequence for Ensete ventricosum, the Drought-Tolerant Tree Against Hunger.</title>
        <authorList>
            <person name="Harrison J."/>
            <person name="Moore K.A."/>
            <person name="Paszkiewicz K."/>
            <person name="Jones T."/>
            <person name="Grant M."/>
            <person name="Ambacheew D."/>
            <person name="Muzemil S."/>
            <person name="Studholme D.J."/>
        </authorList>
    </citation>
    <scope>NUCLEOTIDE SEQUENCE [LARGE SCALE GENOMIC DNA]</scope>
</reference>
<dbReference type="EMBL" id="AMZH03002145">
    <property type="protein sequence ID" value="RRT76616.1"/>
    <property type="molecule type" value="Genomic_DNA"/>
</dbReference>
<feature type="region of interest" description="Disordered" evidence="1">
    <location>
        <begin position="1"/>
        <end position="52"/>
    </location>
</feature>